<keyword evidence="12 16" id="KW-0472">Membrane</keyword>
<comment type="caution">
    <text evidence="18">The sequence shown here is derived from an EMBL/GenBank/DDBJ whole genome shotgun (WGS) entry which is preliminary data.</text>
</comment>
<evidence type="ECO:0000313" key="19">
    <source>
        <dbReference type="Proteomes" id="UP000015453"/>
    </source>
</evidence>
<organism evidence="18 19">
    <name type="scientific">Genlisea aurea</name>
    <dbReference type="NCBI Taxonomy" id="192259"/>
    <lineage>
        <taxon>Eukaryota</taxon>
        <taxon>Viridiplantae</taxon>
        <taxon>Streptophyta</taxon>
        <taxon>Embryophyta</taxon>
        <taxon>Tracheophyta</taxon>
        <taxon>Spermatophyta</taxon>
        <taxon>Magnoliopsida</taxon>
        <taxon>eudicotyledons</taxon>
        <taxon>Gunneridae</taxon>
        <taxon>Pentapetalae</taxon>
        <taxon>asterids</taxon>
        <taxon>lamiids</taxon>
        <taxon>Lamiales</taxon>
        <taxon>Lentibulariaceae</taxon>
        <taxon>Genlisea</taxon>
    </lineage>
</organism>
<feature type="domain" description="RING-type" evidence="17">
    <location>
        <begin position="123"/>
        <end position="165"/>
    </location>
</feature>
<dbReference type="CDD" id="cd16461">
    <property type="entry name" value="RING-H2_EL5-like"/>
    <property type="match status" value="1"/>
</dbReference>
<feature type="non-terminal residue" evidence="18">
    <location>
        <position position="1"/>
    </location>
</feature>
<keyword evidence="19" id="KW-1185">Reference proteome</keyword>
<evidence type="ECO:0000256" key="12">
    <source>
        <dbReference type="ARBA" id="ARBA00023136"/>
    </source>
</evidence>
<reference evidence="18 19" key="1">
    <citation type="journal article" date="2013" name="BMC Genomics">
        <title>The miniature genome of a carnivorous plant Genlisea aurea contains a low number of genes and short non-coding sequences.</title>
        <authorList>
            <person name="Leushkin E.V."/>
            <person name="Sutormin R.A."/>
            <person name="Nabieva E.R."/>
            <person name="Penin A.A."/>
            <person name="Kondrashov A.S."/>
            <person name="Logacheva M.D."/>
        </authorList>
    </citation>
    <scope>NUCLEOTIDE SEQUENCE [LARGE SCALE GENOMIC DNA]</scope>
</reference>
<dbReference type="GO" id="GO:0008270">
    <property type="term" value="F:zinc ion binding"/>
    <property type="evidence" value="ECO:0007669"/>
    <property type="project" value="UniProtKB-KW"/>
</dbReference>
<keyword evidence="6 16" id="KW-0812">Transmembrane</keyword>
<evidence type="ECO:0000256" key="15">
    <source>
        <dbReference type="SAM" id="MobiDB-lite"/>
    </source>
</evidence>
<evidence type="ECO:0000256" key="9">
    <source>
        <dbReference type="ARBA" id="ARBA00022786"/>
    </source>
</evidence>
<dbReference type="EC" id="2.3.2.27" evidence="4"/>
<sequence>FPQLFSSSPHQNFLSIPPNMEAPPAEDTHGFSLSDSSATLLIAIIVLSGIFFVSSLFHLVVRFLLCARIRNSDQIEDDLTALQGRLHQLFDLHDSGVNQSFIDALPVFDYEAILGIEEAPFDCAVCLCEFGGEDKLRLLPKCSHAFHVDCIDTWLLSHSSCPLCRASLGDDSSLNRSCCVMVLESRNGSSRFQNSGDDGSPPAQGINETRRSGTMCSNRIITPGEIESEAGGCDKTLLNSAERFVQVKLGKYKAIDSSGSGVAESGAEARRCFSMGSFAYIIEGERARVPISLTRKRGSSSLRIPMHR</sequence>
<dbReference type="PROSITE" id="PS50089">
    <property type="entry name" value="ZF_RING_2"/>
    <property type="match status" value="1"/>
</dbReference>
<comment type="catalytic activity">
    <reaction evidence="1">
        <text>S-ubiquitinyl-[E2 ubiquitin-conjugating enzyme]-L-cysteine + [acceptor protein]-L-lysine = [E2 ubiquitin-conjugating enzyme]-L-cysteine + N(6)-ubiquitinyl-[acceptor protein]-L-lysine.</text>
        <dbReference type="EC" id="2.3.2.27"/>
    </reaction>
</comment>
<keyword evidence="9" id="KW-0833">Ubl conjugation pathway</keyword>
<evidence type="ECO:0000256" key="10">
    <source>
        <dbReference type="ARBA" id="ARBA00022833"/>
    </source>
</evidence>
<dbReference type="PANTHER" id="PTHR45768">
    <property type="entry name" value="E3 UBIQUITIN-PROTEIN LIGASE RNF13-LIKE"/>
    <property type="match status" value="1"/>
</dbReference>
<keyword evidence="8 14" id="KW-0863">Zinc-finger</keyword>
<feature type="transmembrane region" description="Helical" evidence="16">
    <location>
        <begin position="40"/>
        <end position="65"/>
    </location>
</feature>
<dbReference type="EMBL" id="AUSU01001378">
    <property type="protein sequence ID" value="EPS71166.1"/>
    <property type="molecule type" value="Genomic_DNA"/>
</dbReference>
<dbReference type="OrthoDB" id="8062037at2759"/>
<comment type="similarity">
    <text evidence="13">Belongs to the RING-type zinc finger family. ATL subfamily.</text>
</comment>
<evidence type="ECO:0000256" key="6">
    <source>
        <dbReference type="ARBA" id="ARBA00022692"/>
    </source>
</evidence>
<evidence type="ECO:0000256" key="11">
    <source>
        <dbReference type="ARBA" id="ARBA00022989"/>
    </source>
</evidence>
<dbReference type="GO" id="GO:0016020">
    <property type="term" value="C:membrane"/>
    <property type="evidence" value="ECO:0007669"/>
    <property type="project" value="UniProtKB-SubCell"/>
</dbReference>
<keyword evidence="11 16" id="KW-1133">Transmembrane helix</keyword>
<evidence type="ECO:0000256" key="2">
    <source>
        <dbReference type="ARBA" id="ARBA00004167"/>
    </source>
</evidence>
<evidence type="ECO:0000256" key="13">
    <source>
        <dbReference type="ARBA" id="ARBA00024209"/>
    </source>
</evidence>
<comment type="pathway">
    <text evidence="3">Protein modification; protein ubiquitination.</text>
</comment>
<evidence type="ECO:0000256" key="3">
    <source>
        <dbReference type="ARBA" id="ARBA00004906"/>
    </source>
</evidence>
<evidence type="ECO:0000256" key="7">
    <source>
        <dbReference type="ARBA" id="ARBA00022723"/>
    </source>
</evidence>
<evidence type="ECO:0000256" key="14">
    <source>
        <dbReference type="PROSITE-ProRule" id="PRU00175"/>
    </source>
</evidence>
<evidence type="ECO:0000256" key="5">
    <source>
        <dbReference type="ARBA" id="ARBA00022679"/>
    </source>
</evidence>
<keyword evidence="5" id="KW-0808">Transferase</keyword>
<dbReference type="PANTHER" id="PTHR45768:SF10">
    <property type="entry name" value="RING-H2 FINGER PROTEIN ATL13-RELATED"/>
    <property type="match status" value="1"/>
</dbReference>
<evidence type="ECO:0000313" key="18">
    <source>
        <dbReference type="EMBL" id="EPS71166.1"/>
    </source>
</evidence>
<evidence type="ECO:0000256" key="16">
    <source>
        <dbReference type="SAM" id="Phobius"/>
    </source>
</evidence>
<dbReference type="InterPro" id="IPR001841">
    <property type="entry name" value="Znf_RING"/>
</dbReference>
<keyword evidence="7" id="KW-0479">Metal-binding</keyword>
<dbReference type="InterPro" id="IPR013083">
    <property type="entry name" value="Znf_RING/FYVE/PHD"/>
</dbReference>
<evidence type="ECO:0000259" key="17">
    <source>
        <dbReference type="PROSITE" id="PS50089"/>
    </source>
</evidence>
<evidence type="ECO:0000256" key="1">
    <source>
        <dbReference type="ARBA" id="ARBA00000900"/>
    </source>
</evidence>
<proteinExistence type="inferred from homology"/>
<dbReference type="AlphaFoldDB" id="S8D1E9"/>
<evidence type="ECO:0000256" key="8">
    <source>
        <dbReference type="ARBA" id="ARBA00022771"/>
    </source>
</evidence>
<dbReference type="Pfam" id="PF13639">
    <property type="entry name" value="zf-RING_2"/>
    <property type="match status" value="1"/>
</dbReference>
<feature type="region of interest" description="Disordered" evidence="15">
    <location>
        <begin position="190"/>
        <end position="210"/>
    </location>
</feature>
<dbReference type="GO" id="GO:0061630">
    <property type="term" value="F:ubiquitin protein ligase activity"/>
    <property type="evidence" value="ECO:0007669"/>
    <property type="project" value="UniProtKB-EC"/>
</dbReference>
<name>S8D1E9_9LAMI</name>
<dbReference type="Gene3D" id="3.30.40.10">
    <property type="entry name" value="Zinc/RING finger domain, C3HC4 (zinc finger)"/>
    <property type="match status" value="1"/>
</dbReference>
<accession>S8D1E9</accession>
<gene>
    <name evidence="18" type="ORF">M569_03597</name>
</gene>
<comment type="subcellular location">
    <subcellularLocation>
        <location evidence="2">Membrane</location>
        <topology evidence="2">Single-pass membrane protein</topology>
    </subcellularLocation>
</comment>
<protein>
    <recommendedName>
        <fullName evidence="4">RING-type E3 ubiquitin transferase</fullName>
        <ecNumber evidence="4">2.3.2.27</ecNumber>
    </recommendedName>
</protein>
<dbReference type="Proteomes" id="UP000015453">
    <property type="component" value="Unassembled WGS sequence"/>
</dbReference>
<dbReference type="FunFam" id="3.30.40.10:FF:000187">
    <property type="entry name" value="E3 ubiquitin-protein ligase ATL6"/>
    <property type="match status" value="1"/>
</dbReference>
<feature type="non-terminal residue" evidence="18">
    <location>
        <position position="308"/>
    </location>
</feature>
<evidence type="ECO:0000256" key="4">
    <source>
        <dbReference type="ARBA" id="ARBA00012483"/>
    </source>
</evidence>
<keyword evidence="10" id="KW-0862">Zinc</keyword>
<dbReference type="SMART" id="SM00184">
    <property type="entry name" value="RING"/>
    <property type="match status" value="1"/>
</dbReference>
<dbReference type="SUPFAM" id="SSF57850">
    <property type="entry name" value="RING/U-box"/>
    <property type="match status" value="1"/>
</dbReference>